<proteinExistence type="predicted"/>
<sequence>MELADKLRAKENPIRILYQQGGHYDVVLRIPGRKRGNKNWKGKKWPEESEEMVLKT</sequence>
<feature type="region of interest" description="Disordered" evidence="1">
    <location>
        <begin position="36"/>
        <end position="56"/>
    </location>
</feature>
<keyword evidence="3" id="KW-1185">Reference proteome</keyword>
<accession>A0A2I0KWC5</accession>
<evidence type="ECO:0000313" key="2">
    <source>
        <dbReference type="EMBL" id="PKI72767.1"/>
    </source>
</evidence>
<protein>
    <submittedName>
        <fullName evidence="2">Uncharacterized protein</fullName>
    </submittedName>
</protein>
<gene>
    <name evidence="2" type="ORF">CRG98_006852</name>
</gene>
<dbReference type="AlphaFoldDB" id="A0A2I0KWC5"/>
<dbReference type="EMBL" id="PGOL01000311">
    <property type="protein sequence ID" value="PKI72767.1"/>
    <property type="molecule type" value="Genomic_DNA"/>
</dbReference>
<organism evidence="2 3">
    <name type="scientific">Punica granatum</name>
    <name type="common">Pomegranate</name>
    <dbReference type="NCBI Taxonomy" id="22663"/>
    <lineage>
        <taxon>Eukaryota</taxon>
        <taxon>Viridiplantae</taxon>
        <taxon>Streptophyta</taxon>
        <taxon>Embryophyta</taxon>
        <taxon>Tracheophyta</taxon>
        <taxon>Spermatophyta</taxon>
        <taxon>Magnoliopsida</taxon>
        <taxon>eudicotyledons</taxon>
        <taxon>Gunneridae</taxon>
        <taxon>Pentapetalae</taxon>
        <taxon>rosids</taxon>
        <taxon>malvids</taxon>
        <taxon>Myrtales</taxon>
        <taxon>Lythraceae</taxon>
        <taxon>Punica</taxon>
    </lineage>
</organism>
<dbReference type="Proteomes" id="UP000233551">
    <property type="component" value="Unassembled WGS sequence"/>
</dbReference>
<evidence type="ECO:0000256" key="1">
    <source>
        <dbReference type="SAM" id="MobiDB-lite"/>
    </source>
</evidence>
<feature type="compositionally biased region" description="Basic and acidic residues" evidence="1">
    <location>
        <begin position="44"/>
        <end position="56"/>
    </location>
</feature>
<evidence type="ECO:0000313" key="3">
    <source>
        <dbReference type="Proteomes" id="UP000233551"/>
    </source>
</evidence>
<comment type="caution">
    <text evidence="2">The sequence shown here is derived from an EMBL/GenBank/DDBJ whole genome shotgun (WGS) entry which is preliminary data.</text>
</comment>
<name>A0A2I0KWC5_PUNGR</name>
<reference evidence="2 3" key="1">
    <citation type="submission" date="2017-11" db="EMBL/GenBank/DDBJ databases">
        <title>De-novo sequencing of pomegranate (Punica granatum L.) genome.</title>
        <authorList>
            <person name="Akparov Z."/>
            <person name="Amiraslanov A."/>
            <person name="Hajiyeva S."/>
            <person name="Abbasov M."/>
            <person name="Kaur K."/>
            <person name="Hamwieh A."/>
            <person name="Solovyev V."/>
            <person name="Salamov A."/>
            <person name="Braich B."/>
            <person name="Kosarev P."/>
            <person name="Mahmoud A."/>
            <person name="Hajiyev E."/>
            <person name="Babayeva S."/>
            <person name="Izzatullayeva V."/>
            <person name="Mammadov A."/>
            <person name="Mammadov A."/>
            <person name="Sharifova S."/>
            <person name="Ojaghi J."/>
            <person name="Eynullazada K."/>
            <person name="Bayramov B."/>
            <person name="Abdulazimova A."/>
            <person name="Shahmuradov I."/>
        </authorList>
    </citation>
    <scope>NUCLEOTIDE SEQUENCE [LARGE SCALE GENOMIC DNA]</scope>
    <source>
        <strain evidence="3">cv. AG2017</strain>
        <tissue evidence="2">Leaf</tissue>
    </source>
</reference>